<dbReference type="EMBL" id="MNCJ02000326">
    <property type="protein sequence ID" value="KAF5781950.1"/>
    <property type="molecule type" value="Genomic_DNA"/>
</dbReference>
<gene>
    <name evidence="1" type="ORF">HanXRQr2_Chr11g0489841</name>
</gene>
<reference evidence="1" key="1">
    <citation type="journal article" date="2017" name="Nature">
        <title>The sunflower genome provides insights into oil metabolism, flowering and Asterid evolution.</title>
        <authorList>
            <person name="Badouin H."/>
            <person name="Gouzy J."/>
            <person name="Grassa C.J."/>
            <person name="Murat F."/>
            <person name="Staton S.E."/>
            <person name="Cottret L."/>
            <person name="Lelandais-Briere C."/>
            <person name="Owens G.L."/>
            <person name="Carrere S."/>
            <person name="Mayjonade B."/>
            <person name="Legrand L."/>
            <person name="Gill N."/>
            <person name="Kane N.C."/>
            <person name="Bowers J.E."/>
            <person name="Hubner S."/>
            <person name="Bellec A."/>
            <person name="Berard A."/>
            <person name="Berges H."/>
            <person name="Blanchet N."/>
            <person name="Boniface M.C."/>
            <person name="Brunel D."/>
            <person name="Catrice O."/>
            <person name="Chaidir N."/>
            <person name="Claudel C."/>
            <person name="Donnadieu C."/>
            <person name="Faraut T."/>
            <person name="Fievet G."/>
            <person name="Helmstetter N."/>
            <person name="King M."/>
            <person name="Knapp S.J."/>
            <person name="Lai Z."/>
            <person name="Le Paslier M.C."/>
            <person name="Lippi Y."/>
            <person name="Lorenzon L."/>
            <person name="Mandel J.R."/>
            <person name="Marage G."/>
            <person name="Marchand G."/>
            <person name="Marquand E."/>
            <person name="Bret-Mestries E."/>
            <person name="Morien E."/>
            <person name="Nambeesan S."/>
            <person name="Nguyen T."/>
            <person name="Pegot-Espagnet P."/>
            <person name="Pouilly N."/>
            <person name="Raftis F."/>
            <person name="Sallet E."/>
            <person name="Schiex T."/>
            <person name="Thomas J."/>
            <person name="Vandecasteele C."/>
            <person name="Vares D."/>
            <person name="Vear F."/>
            <person name="Vautrin S."/>
            <person name="Crespi M."/>
            <person name="Mangin B."/>
            <person name="Burke J.M."/>
            <person name="Salse J."/>
            <person name="Munos S."/>
            <person name="Vincourt P."/>
            <person name="Rieseberg L.H."/>
            <person name="Langlade N.B."/>
        </authorList>
    </citation>
    <scope>NUCLEOTIDE SEQUENCE</scope>
    <source>
        <tissue evidence="1">Leaves</tissue>
    </source>
</reference>
<organism evidence="1 2">
    <name type="scientific">Helianthus annuus</name>
    <name type="common">Common sunflower</name>
    <dbReference type="NCBI Taxonomy" id="4232"/>
    <lineage>
        <taxon>Eukaryota</taxon>
        <taxon>Viridiplantae</taxon>
        <taxon>Streptophyta</taxon>
        <taxon>Embryophyta</taxon>
        <taxon>Tracheophyta</taxon>
        <taxon>Spermatophyta</taxon>
        <taxon>Magnoliopsida</taxon>
        <taxon>eudicotyledons</taxon>
        <taxon>Gunneridae</taxon>
        <taxon>Pentapetalae</taxon>
        <taxon>asterids</taxon>
        <taxon>campanulids</taxon>
        <taxon>Asterales</taxon>
        <taxon>Asteraceae</taxon>
        <taxon>Asteroideae</taxon>
        <taxon>Heliantheae alliance</taxon>
        <taxon>Heliantheae</taxon>
        <taxon>Helianthus</taxon>
    </lineage>
</organism>
<dbReference type="AlphaFoldDB" id="A0A9K3HPS0"/>
<comment type="caution">
    <text evidence="1">The sequence shown here is derived from an EMBL/GenBank/DDBJ whole genome shotgun (WGS) entry which is preliminary data.</text>
</comment>
<accession>A0A9K3HPS0</accession>
<protein>
    <submittedName>
        <fullName evidence="1">Uncharacterized protein</fullName>
    </submittedName>
</protein>
<name>A0A9K3HPS0_HELAN</name>
<dbReference type="Gramene" id="mRNA:HanXRQr2_Chr11g0489841">
    <property type="protein sequence ID" value="mRNA:HanXRQr2_Chr11g0489841"/>
    <property type="gene ID" value="HanXRQr2_Chr11g0489841"/>
</dbReference>
<evidence type="ECO:0000313" key="1">
    <source>
        <dbReference type="EMBL" id="KAF5781950.1"/>
    </source>
</evidence>
<reference evidence="1" key="2">
    <citation type="submission" date="2020-06" db="EMBL/GenBank/DDBJ databases">
        <title>Helianthus annuus Genome sequencing and assembly Release 2.</title>
        <authorList>
            <person name="Gouzy J."/>
            <person name="Langlade N."/>
            <person name="Munos S."/>
        </authorList>
    </citation>
    <scope>NUCLEOTIDE SEQUENCE</scope>
    <source>
        <tissue evidence="1">Leaves</tissue>
    </source>
</reference>
<keyword evidence="2" id="KW-1185">Reference proteome</keyword>
<dbReference type="Proteomes" id="UP000215914">
    <property type="component" value="Unassembled WGS sequence"/>
</dbReference>
<sequence length="104" mass="11916">MMSGCIYYTLQGITFKERPAKYKVAPINGIDCVLCTFTITICNAFDGSYITITADKSEGLIRFRNDLRCDNFKVVVDFEKFRTRDGRADLHLSISHIHYIYAGF</sequence>
<evidence type="ECO:0000313" key="2">
    <source>
        <dbReference type="Proteomes" id="UP000215914"/>
    </source>
</evidence>
<proteinExistence type="predicted"/>